<name>A0A6A6K2K3_HEVBR</name>
<gene>
    <name evidence="1" type="ORF">GH714_043944</name>
</gene>
<dbReference type="Proteomes" id="UP000467840">
    <property type="component" value="Unassembled WGS sequence"/>
</dbReference>
<dbReference type="EMBL" id="JAAGAX010000591">
    <property type="protein sequence ID" value="KAF2281629.1"/>
    <property type="molecule type" value="Genomic_DNA"/>
</dbReference>
<reference evidence="1 2" key="1">
    <citation type="journal article" date="2020" name="Mol. Plant">
        <title>The Chromosome-Based Rubber Tree Genome Provides New Insights into Spurge Genome Evolution and Rubber Biosynthesis.</title>
        <authorList>
            <person name="Liu J."/>
            <person name="Shi C."/>
            <person name="Shi C.C."/>
            <person name="Li W."/>
            <person name="Zhang Q.J."/>
            <person name="Zhang Y."/>
            <person name="Li K."/>
            <person name="Lu H.F."/>
            <person name="Shi C."/>
            <person name="Zhu S.T."/>
            <person name="Xiao Z.Y."/>
            <person name="Nan H."/>
            <person name="Yue Y."/>
            <person name="Zhu X.G."/>
            <person name="Wu Y."/>
            <person name="Hong X.N."/>
            <person name="Fan G.Y."/>
            <person name="Tong Y."/>
            <person name="Zhang D."/>
            <person name="Mao C.L."/>
            <person name="Liu Y.L."/>
            <person name="Hao S.J."/>
            <person name="Liu W.Q."/>
            <person name="Lv M.Q."/>
            <person name="Zhang H.B."/>
            <person name="Liu Y."/>
            <person name="Hu-Tang G.R."/>
            <person name="Wang J.P."/>
            <person name="Wang J.H."/>
            <person name="Sun Y.H."/>
            <person name="Ni S.B."/>
            <person name="Chen W.B."/>
            <person name="Zhang X.C."/>
            <person name="Jiao Y.N."/>
            <person name="Eichler E.E."/>
            <person name="Li G.H."/>
            <person name="Liu X."/>
            <person name="Gao L.Z."/>
        </authorList>
    </citation>
    <scope>NUCLEOTIDE SEQUENCE [LARGE SCALE GENOMIC DNA]</scope>
    <source>
        <strain evidence="2">cv. GT1</strain>
        <tissue evidence="1">Leaf</tissue>
    </source>
</reference>
<keyword evidence="2" id="KW-1185">Reference proteome</keyword>
<evidence type="ECO:0000313" key="2">
    <source>
        <dbReference type="Proteomes" id="UP000467840"/>
    </source>
</evidence>
<comment type="caution">
    <text evidence="1">The sequence shown here is derived from an EMBL/GenBank/DDBJ whole genome shotgun (WGS) entry which is preliminary data.</text>
</comment>
<proteinExistence type="predicted"/>
<evidence type="ECO:0000313" key="1">
    <source>
        <dbReference type="EMBL" id="KAF2281629.1"/>
    </source>
</evidence>
<protein>
    <submittedName>
        <fullName evidence="1">Uncharacterized protein</fullName>
    </submittedName>
</protein>
<organism evidence="1 2">
    <name type="scientific">Hevea brasiliensis</name>
    <name type="common">Para rubber tree</name>
    <name type="synonym">Siphonia brasiliensis</name>
    <dbReference type="NCBI Taxonomy" id="3981"/>
    <lineage>
        <taxon>Eukaryota</taxon>
        <taxon>Viridiplantae</taxon>
        <taxon>Streptophyta</taxon>
        <taxon>Embryophyta</taxon>
        <taxon>Tracheophyta</taxon>
        <taxon>Spermatophyta</taxon>
        <taxon>Magnoliopsida</taxon>
        <taxon>eudicotyledons</taxon>
        <taxon>Gunneridae</taxon>
        <taxon>Pentapetalae</taxon>
        <taxon>rosids</taxon>
        <taxon>fabids</taxon>
        <taxon>Malpighiales</taxon>
        <taxon>Euphorbiaceae</taxon>
        <taxon>Crotonoideae</taxon>
        <taxon>Micrandreae</taxon>
        <taxon>Hevea</taxon>
    </lineage>
</organism>
<dbReference type="AlphaFoldDB" id="A0A6A6K2K3"/>
<sequence length="144" mass="15594">MYSIPTHYGTSCATATLQIRETSPKAVAPLDALVAKIPTWFRNKSSNQMPSAAGCSTKVSGDTYAQRLSGSEGDGAYSNEGLSHTDLPQPLVTFLPTYCLPRQWLRNQGIGALRLPFSMVTSVKSLVLLGLRKSSPLRQIPILK</sequence>
<accession>A0A6A6K2K3</accession>